<dbReference type="Proteomes" id="UP000095558">
    <property type="component" value="Unassembled WGS sequence"/>
</dbReference>
<keyword evidence="5 10" id="KW-1015">Disulfide bond</keyword>
<dbReference type="InterPro" id="IPR036249">
    <property type="entry name" value="Thioredoxin-like_sf"/>
</dbReference>
<dbReference type="NCBIfam" id="TIGR01068">
    <property type="entry name" value="thioredoxin"/>
    <property type="match status" value="1"/>
</dbReference>
<reference evidence="12 13" key="1">
    <citation type="submission" date="2015-09" db="EMBL/GenBank/DDBJ databases">
        <authorList>
            <consortium name="Pathogen Informatics"/>
        </authorList>
    </citation>
    <scope>NUCLEOTIDE SEQUENCE [LARGE SCALE GENOMIC DNA]</scope>
    <source>
        <strain evidence="12 13">2789STDY5834855</strain>
    </source>
</reference>
<feature type="active site" description="Nucleophile" evidence="9">
    <location>
        <position position="30"/>
    </location>
</feature>
<dbReference type="InterPro" id="IPR013766">
    <property type="entry name" value="Thioredoxin_domain"/>
</dbReference>
<dbReference type="InterPro" id="IPR017937">
    <property type="entry name" value="Thioredoxin_CS"/>
</dbReference>
<dbReference type="EMBL" id="CYZV01000014">
    <property type="protein sequence ID" value="CUO13319.1"/>
    <property type="molecule type" value="Genomic_DNA"/>
</dbReference>
<evidence type="ECO:0000256" key="5">
    <source>
        <dbReference type="ARBA" id="ARBA00023157"/>
    </source>
</evidence>
<dbReference type="GO" id="GO:0015035">
    <property type="term" value="F:protein-disulfide reductase activity"/>
    <property type="evidence" value="ECO:0007669"/>
    <property type="project" value="UniProtKB-UniRule"/>
</dbReference>
<feature type="site" description="Contributes to redox potential value" evidence="9">
    <location>
        <position position="29"/>
    </location>
</feature>
<dbReference type="Gene3D" id="3.40.30.10">
    <property type="entry name" value="Glutaredoxin"/>
    <property type="match status" value="1"/>
</dbReference>
<evidence type="ECO:0000256" key="3">
    <source>
        <dbReference type="ARBA" id="ARBA00022448"/>
    </source>
</evidence>
<gene>
    <name evidence="12" type="primary">trxA_1</name>
    <name evidence="12" type="ORF">ERS852470_01521</name>
</gene>
<evidence type="ECO:0000256" key="4">
    <source>
        <dbReference type="ARBA" id="ARBA00022982"/>
    </source>
</evidence>
<feature type="active site" description="Nucleophile" evidence="9">
    <location>
        <position position="27"/>
    </location>
</feature>
<dbReference type="RefSeq" id="WP_042400232.1">
    <property type="nucleotide sequence ID" value="NZ_CYYT01000004.1"/>
</dbReference>
<sequence length="101" mass="11472">MKVINEAEFANEVKDGLVLVDFYADWCGPCKMLSPLLEEINSEDENIKIVKVNVDNSQFLANYFDIKSIPTLVLLKDGQFIHRLTGFRPKSVIKKLISQGK</sequence>
<evidence type="ECO:0000256" key="7">
    <source>
        <dbReference type="NCBIfam" id="TIGR01068"/>
    </source>
</evidence>
<feature type="domain" description="Thioredoxin" evidence="11">
    <location>
        <begin position="1"/>
        <end position="101"/>
    </location>
</feature>
<dbReference type="PROSITE" id="PS00194">
    <property type="entry name" value="THIOREDOXIN_1"/>
    <property type="match status" value="1"/>
</dbReference>
<dbReference type="AlphaFoldDB" id="A0A173ZGF9"/>
<dbReference type="PANTHER" id="PTHR45663:SF11">
    <property type="entry name" value="GEO12009P1"/>
    <property type="match status" value="1"/>
</dbReference>
<dbReference type="GeneID" id="83012605"/>
<dbReference type="SUPFAM" id="SSF52833">
    <property type="entry name" value="Thioredoxin-like"/>
    <property type="match status" value="1"/>
</dbReference>
<evidence type="ECO:0000256" key="1">
    <source>
        <dbReference type="ARBA" id="ARBA00008987"/>
    </source>
</evidence>
<evidence type="ECO:0000256" key="10">
    <source>
        <dbReference type="PIRSR" id="PIRSR000077-4"/>
    </source>
</evidence>
<protein>
    <recommendedName>
        <fullName evidence="2 7">Thioredoxin</fullName>
    </recommendedName>
</protein>
<feature type="site" description="Deprotonates C-terminal active site Cys" evidence="9">
    <location>
        <position position="21"/>
    </location>
</feature>
<evidence type="ECO:0000256" key="9">
    <source>
        <dbReference type="PIRSR" id="PIRSR000077-1"/>
    </source>
</evidence>
<dbReference type="PANTHER" id="PTHR45663">
    <property type="entry name" value="GEO12009P1"/>
    <property type="match status" value="1"/>
</dbReference>
<proteinExistence type="inferred from homology"/>
<dbReference type="OrthoDB" id="9790390at2"/>
<evidence type="ECO:0000313" key="13">
    <source>
        <dbReference type="Proteomes" id="UP000095558"/>
    </source>
</evidence>
<accession>A0A173ZGF9</accession>
<evidence type="ECO:0000256" key="6">
    <source>
        <dbReference type="ARBA" id="ARBA00023284"/>
    </source>
</evidence>
<dbReference type="FunFam" id="3.40.30.10:FF:000001">
    <property type="entry name" value="Thioredoxin"/>
    <property type="match status" value="1"/>
</dbReference>
<dbReference type="PRINTS" id="PR00421">
    <property type="entry name" value="THIOREDOXIN"/>
</dbReference>
<comment type="similarity">
    <text evidence="1 8">Belongs to the thioredoxin family.</text>
</comment>
<feature type="site" description="Contributes to redox potential value" evidence="9">
    <location>
        <position position="28"/>
    </location>
</feature>
<keyword evidence="3" id="KW-0813">Transport</keyword>
<name>A0A173ZGF9_9CLOT</name>
<evidence type="ECO:0000256" key="8">
    <source>
        <dbReference type="PIRNR" id="PIRNR000077"/>
    </source>
</evidence>
<dbReference type="Pfam" id="PF00085">
    <property type="entry name" value="Thioredoxin"/>
    <property type="match status" value="1"/>
</dbReference>
<evidence type="ECO:0000259" key="11">
    <source>
        <dbReference type="PROSITE" id="PS51352"/>
    </source>
</evidence>
<organism evidence="12 13">
    <name type="scientific">Clostridium disporicum</name>
    <dbReference type="NCBI Taxonomy" id="84024"/>
    <lineage>
        <taxon>Bacteria</taxon>
        <taxon>Bacillati</taxon>
        <taxon>Bacillota</taxon>
        <taxon>Clostridia</taxon>
        <taxon>Eubacteriales</taxon>
        <taxon>Clostridiaceae</taxon>
        <taxon>Clostridium</taxon>
    </lineage>
</organism>
<keyword evidence="4" id="KW-0249">Electron transport</keyword>
<dbReference type="InterPro" id="IPR005746">
    <property type="entry name" value="Thioredoxin"/>
</dbReference>
<dbReference type="PROSITE" id="PS51352">
    <property type="entry name" value="THIOREDOXIN_2"/>
    <property type="match status" value="1"/>
</dbReference>
<evidence type="ECO:0000313" key="12">
    <source>
        <dbReference type="EMBL" id="CUO13319.1"/>
    </source>
</evidence>
<dbReference type="CDD" id="cd02947">
    <property type="entry name" value="TRX_family"/>
    <property type="match status" value="1"/>
</dbReference>
<feature type="disulfide bond" description="Redox-active" evidence="10">
    <location>
        <begin position="27"/>
        <end position="30"/>
    </location>
</feature>
<dbReference type="GO" id="GO:0005829">
    <property type="term" value="C:cytosol"/>
    <property type="evidence" value="ECO:0007669"/>
    <property type="project" value="TreeGrafter"/>
</dbReference>
<dbReference type="GO" id="GO:0045454">
    <property type="term" value="P:cell redox homeostasis"/>
    <property type="evidence" value="ECO:0007669"/>
    <property type="project" value="TreeGrafter"/>
</dbReference>
<evidence type="ECO:0000256" key="2">
    <source>
        <dbReference type="ARBA" id="ARBA00020570"/>
    </source>
</evidence>
<dbReference type="PIRSF" id="PIRSF000077">
    <property type="entry name" value="Thioredoxin"/>
    <property type="match status" value="1"/>
</dbReference>
<keyword evidence="6 10" id="KW-0676">Redox-active center</keyword>